<accession>A0ABU8VLB5</accession>
<keyword evidence="3 5" id="KW-1133">Transmembrane helix</keyword>
<dbReference type="EMBL" id="JBBKZU010000013">
    <property type="protein sequence ID" value="MEJ8814447.1"/>
    <property type="molecule type" value="Genomic_DNA"/>
</dbReference>
<dbReference type="RefSeq" id="WP_340359676.1">
    <property type="nucleotide sequence ID" value="NZ_JBBKZU010000013.1"/>
</dbReference>
<name>A0ABU8VLB5_9BURK</name>
<dbReference type="InterPro" id="IPR004695">
    <property type="entry name" value="SLAC1/Mae1/Ssu1/TehA"/>
</dbReference>
<organism evidence="6 7">
    <name type="scientific">Variovorax ureilyticus</name>
    <dbReference type="NCBI Taxonomy" id="1836198"/>
    <lineage>
        <taxon>Bacteria</taxon>
        <taxon>Pseudomonadati</taxon>
        <taxon>Pseudomonadota</taxon>
        <taxon>Betaproteobacteria</taxon>
        <taxon>Burkholderiales</taxon>
        <taxon>Comamonadaceae</taxon>
        <taxon>Variovorax</taxon>
    </lineage>
</organism>
<feature type="transmembrane region" description="Helical" evidence="5">
    <location>
        <begin position="26"/>
        <end position="45"/>
    </location>
</feature>
<dbReference type="CDD" id="cd09323">
    <property type="entry name" value="TDT_SLAC1_like"/>
    <property type="match status" value="1"/>
</dbReference>
<dbReference type="InterPro" id="IPR052951">
    <property type="entry name" value="Tellurite_res_ion_channel"/>
</dbReference>
<feature type="transmembrane region" description="Helical" evidence="5">
    <location>
        <begin position="155"/>
        <end position="177"/>
    </location>
</feature>
<feature type="transmembrane region" description="Helical" evidence="5">
    <location>
        <begin position="97"/>
        <end position="116"/>
    </location>
</feature>
<keyword evidence="4 5" id="KW-0472">Membrane</keyword>
<dbReference type="Gene3D" id="1.50.10.150">
    <property type="entry name" value="Voltage-dependent anion channel"/>
    <property type="match status" value="1"/>
</dbReference>
<comment type="caution">
    <text evidence="6">The sequence shown here is derived from an EMBL/GenBank/DDBJ whole genome shotgun (WGS) entry which is preliminary data.</text>
</comment>
<evidence type="ECO:0000256" key="4">
    <source>
        <dbReference type="ARBA" id="ARBA00023136"/>
    </source>
</evidence>
<evidence type="ECO:0000313" key="6">
    <source>
        <dbReference type="EMBL" id="MEJ8814447.1"/>
    </source>
</evidence>
<proteinExistence type="predicted"/>
<reference evidence="6 7" key="1">
    <citation type="submission" date="2024-03" db="EMBL/GenBank/DDBJ databases">
        <title>Novel species of the genus Variovorax.</title>
        <authorList>
            <person name="Liu Q."/>
            <person name="Xin Y.-H."/>
        </authorList>
    </citation>
    <scope>NUCLEOTIDE SEQUENCE [LARGE SCALE GENOMIC DNA]</scope>
    <source>
        <strain evidence="6 7">KACC 18899</strain>
    </source>
</reference>
<dbReference type="InterPro" id="IPR038665">
    <property type="entry name" value="Voltage-dep_anion_channel_sf"/>
</dbReference>
<sequence length="331" mass="34467">MQVPSMTPAFPAVPAAGGASIRNLPVNLFGAVMGLSGLALAWRLAHHSLGAPALVGEAIGAFAFGVFALVSLGYVAKLAKHPGAVHAEFHHPVAGNFFGTIVISLLLLSAVAAPYSEAAGRAIWTAGVLATFALSYVVVSRLLRGQVDASHAVPAWLIPGVATLDIAVTGAHMPMAWAPELNLLAVAVGGVLALVLFALIVNRLVHQSPLAPLMTPSLMILVAPFAVGFLAYANIVGSVDRFSGLLFYFALFMFAVIAPKVFRPSVTFSSAWWAISFPMAALVNAALKYAEFRDSLALDILAVVLLGALTVVLAVLAVRTVRIALNGKLFT</sequence>
<feature type="transmembrane region" description="Helical" evidence="5">
    <location>
        <begin position="183"/>
        <end position="205"/>
    </location>
</feature>
<feature type="transmembrane region" description="Helical" evidence="5">
    <location>
        <begin position="242"/>
        <end position="259"/>
    </location>
</feature>
<feature type="transmembrane region" description="Helical" evidence="5">
    <location>
        <begin position="296"/>
        <end position="318"/>
    </location>
</feature>
<feature type="transmembrane region" description="Helical" evidence="5">
    <location>
        <begin position="217"/>
        <end position="236"/>
    </location>
</feature>
<evidence type="ECO:0000256" key="3">
    <source>
        <dbReference type="ARBA" id="ARBA00022989"/>
    </source>
</evidence>
<evidence type="ECO:0000313" key="7">
    <source>
        <dbReference type="Proteomes" id="UP001365846"/>
    </source>
</evidence>
<comment type="subcellular location">
    <subcellularLocation>
        <location evidence="1">Membrane</location>
        <topology evidence="1">Multi-pass membrane protein</topology>
    </subcellularLocation>
</comment>
<dbReference type="Proteomes" id="UP001365846">
    <property type="component" value="Unassembled WGS sequence"/>
</dbReference>
<protein>
    <submittedName>
        <fullName evidence="6">SLAC1 anion channel family protein</fullName>
    </submittedName>
</protein>
<evidence type="ECO:0000256" key="2">
    <source>
        <dbReference type="ARBA" id="ARBA00022692"/>
    </source>
</evidence>
<evidence type="ECO:0000256" key="1">
    <source>
        <dbReference type="ARBA" id="ARBA00004141"/>
    </source>
</evidence>
<dbReference type="PANTHER" id="PTHR37955">
    <property type="entry name" value="TELLURITE RESISTANCE PROTEIN TEHA"/>
    <property type="match status" value="1"/>
</dbReference>
<gene>
    <name evidence="6" type="ORF">WKW77_25440</name>
</gene>
<evidence type="ECO:0000256" key="5">
    <source>
        <dbReference type="SAM" id="Phobius"/>
    </source>
</evidence>
<feature type="transmembrane region" description="Helical" evidence="5">
    <location>
        <begin position="122"/>
        <end position="143"/>
    </location>
</feature>
<keyword evidence="7" id="KW-1185">Reference proteome</keyword>
<dbReference type="Pfam" id="PF03595">
    <property type="entry name" value="SLAC1"/>
    <property type="match status" value="1"/>
</dbReference>
<dbReference type="PANTHER" id="PTHR37955:SF1">
    <property type="entry name" value="DEP DOMAIN-CONTAINING PROTEIN"/>
    <property type="match status" value="1"/>
</dbReference>
<keyword evidence="2 5" id="KW-0812">Transmembrane</keyword>
<feature type="transmembrane region" description="Helical" evidence="5">
    <location>
        <begin position="51"/>
        <end position="76"/>
    </location>
</feature>